<name>A0ABW5YV67_9SPHI</name>
<keyword evidence="1" id="KW-0812">Transmembrane</keyword>
<reference evidence="3" key="1">
    <citation type="journal article" date="2019" name="Int. J. Syst. Evol. Microbiol.">
        <title>The Global Catalogue of Microorganisms (GCM) 10K type strain sequencing project: providing services to taxonomists for standard genome sequencing and annotation.</title>
        <authorList>
            <consortium name="The Broad Institute Genomics Platform"/>
            <consortium name="The Broad Institute Genome Sequencing Center for Infectious Disease"/>
            <person name="Wu L."/>
            <person name="Ma J."/>
        </authorList>
    </citation>
    <scope>NUCLEOTIDE SEQUENCE [LARGE SCALE GENOMIC DNA]</scope>
    <source>
        <strain evidence="3">KCTC 22209</strain>
    </source>
</reference>
<accession>A0ABW5YV67</accession>
<gene>
    <name evidence="2" type="ORF">ACFS6I_10795</name>
</gene>
<evidence type="ECO:0000313" key="2">
    <source>
        <dbReference type="EMBL" id="MFD2904414.1"/>
    </source>
</evidence>
<feature type="transmembrane region" description="Helical" evidence="1">
    <location>
        <begin position="54"/>
        <end position="71"/>
    </location>
</feature>
<proteinExistence type="predicted"/>
<evidence type="ECO:0008006" key="4">
    <source>
        <dbReference type="Google" id="ProtNLM"/>
    </source>
</evidence>
<organism evidence="2 3">
    <name type="scientific">Sphingobacterium anhuiense</name>
    <dbReference type="NCBI Taxonomy" id="493780"/>
    <lineage>
        <taxon>Bacteria</taxon>
        <taxon>Pseudomonadati</taxon>
        <taxon>Bacteroidota</taxon>
        <taxon>Sphingobacteriia</taxon>
        <taxon>Sphingobacteriales</taxon>
        <taxon>Sphingobacteriaceae</taxon>
        <taxon>Sphingobacterium</taxon>
    </lineage>
</organism>
<keyword evidence="1" id="KW-1133">Transmembrane helix</keyword>
<dbReference type="Proteomes" id="UP001597509">
    <property type="component" value="Unassembled WGS sequence"/>
</dbReference>
<dbReference type="EMBL" id="JBHUPE010000004">
    <property type="protein sequence ID" value="MFD2904414.1"/>
    <property type="molecule type" value="Genomic_DNA"/>
</dbReference>
<keyword evidence="3" id="KW-1185">Reference proteome</keyword>
<feature type="transmembrane region" description="Helical" evidence="1">
    <location>
        <begin position="132"/>
        <end position="151"/>
    </location>
</feature>
<evidence type="ECO:0000256" key="1">
    <source>
        <dbReference type="SAM" id="Phobius"/>
    </source>
</evidence>
<sequence length="171" mass="19336">MLVQATIYSCLLAIAFFDFKMRAVYTWLFPVLGISLLCLKMLELRPVFLDGQIAINLLFLLIQFAVLQLYFKIKTGVWGQIMDKKMGWGDVAFLLCIALYLPFLLFFTFYVVSLIIILGITAALPTWRKSNIGIPLAGCQALLFGICLGLEKFNVLDWETLLINGIEKLAL</sequence>
<feature type="transmembrane region" description="Helical" evidence="1">
    <location>
        <begin position="91"/>
        <end position="120"/>
    </location>
</feature>
<protein>
    <recommendedName>
        <fullName evidence="4">Prepilin type IV endopeptidase peptidase domain-containing protein</fullName>
    </recommendedName>
</protein>
<keyword evidence="1" id="KW-0472">Membrane</keyword>
<dbReference type="RefSeq" id="WP_380920374.1">
    <property type="nucleotide sequence ID" value="NZ_JBHUPE010000004.1"/>
</dbReference>
<evidence type="ECO:0000313" key="3">
    <source>
        <dbReference type="Proteomes" id="UP001597509"/>
    </source>
</evidence>
<comment type="caution">
    <text evidence="2">The sequence shown here is derived from an EMBL/GenBank/DDBJ whole genome shotgun (WGS) entry which is preliminary data.</text>
</comment>